<proteinExistence type="predicted"/>
<dbReference type="InterPro" id="IPR036237">
    <property type="entry name" value="Xyl_isomerase-like_sf"/>
</dbReference>
<evidence type="ECO:0000259" key="2">
    <source>
        <dbReference type="Pfam" id="PF01261"/>
    </source>
</evidence>
<comment type="caution">
    <text evidence="3">The sequence shown here is derived from an EMBL/GenBank/DDBJ whole genome shotgun (WGS) entry which is preliminary data.</text>
</comment>
<dbReference type="Proteomes" id="UP001589797">
    <property type="component" value="Unassembled WGS sequence"/>
</dbReference>
<protein>
    <submittedName>
        <fullName evidence="3">Sugar phosphate isomerase/epimerase family protein</fullName>
    </submittedName>
</protein>
<keyword evidence="1" id="KW-0732">Signal</keyword>
<sequence>MKNLFKILTLSLMVLISGQLYAQEIALQLYSLRNEMKEDVKGSHQLVADWGIKYIEGGGTYGMELEAYKNLISGLGLSMIAVGADYNQLKDNPQEIIDNAKAFGAKYATCFWIPHPSGQFSDEEMQEAIEVFNRAGKILKDAGITLTYHPHGYEFKPYGKGTLFDKMLVEANQFEFNMDVYWVKMGGGDPLAIMKKYPKKFPLLHLKDRAHGTPGNTNGQGDVETNVVLGTGDVDIRGLIKQAKKVGTKYLIIEDESSRSVQQIPQSVAYIKQVLGKK</sequence>
<keyword evidence="3" id="KW-0413">Isomerase</keyword>
<dbReference type="GO" id="GO:0016853">
    <property type="term" value="F:isomerase activity"/>
    <property type="evidence" value="ECO:0007669"/>
    <property type="project" value="UniProtKB-KW"/>
</dbReference>
<dbReference type="EMBL" id="JBHLWI010000036">
    <property type="protein sequence ID" value="MFC0263626.1"/>
    <property type="molecule type" value="Genomic_DNA"/>
</dbReference>
<dbReference type="InterPro" id="IPR013022">
    <property type="entry name" value="Xyl_isomerase-like_TIM-brl"/>
</dbReference>
<accession>A0ABV6FV55</accession>
<name>A0ABV6FV55_9BACT</name>
<dbReference type="Pfam" id="PF01261">
    <property type="entry name" value="AP_endonuc_2"/>
    <property type="match status" value="1"/>
</dbReference>
<feature type="signal peptide" evidence="1">
    <location>
        <begin position="1"/>
        <end position="22"/>
    </location>
</feature>
<feature type="chain" id="PRO_5045297122" evidence="1">
    <location>
        <begin position="23"/>
        <end position="278"/>
    </location>
</feature>
<evidence type="ECO:0000313" key="4">
    <source>
        <dbReference type="Proteomes" id="UP001589797"/>
    </source>
</evidence>
<dbReference type="RefSeq" id="WP_382388110.1">
    <property type="nucleotide sequence ID" value="NZ_JBHLWI010000036.1"/>
</dbReference>
<evidence type="ECO:0000256" key="1">
    <source>
        <dbReference type="SAM" id="SignalP"/>
    </source>
</evidence>
<dbReference type="Gene3D" id="3.20.20.150">
    <property type="entry name" value="Divalent-metal-dependent TIM barrel enzymes"/>
    <property type="match status" value="1"/>
</dbReference>
<reference evidence="3 4" key="1">
    <citation type="submission" date="2024-09" db="EMBL/GenBank/DDBJ databases">
        <authorList>
            <person name="Sun Q."/>
            <person name="Mori K."/>
        </authorList>
    </citation>
    <scope>NUCLEOTIDE SEQUENCE [LARGE SCALE GENOMIC DNA]</scope>
    <source>
        <strain evidence="3 4">CCM 7650</strain>
    </source>
</reference>
<feature type="domain" description="Xylose isomerase-like TIM barrel" evidence="2">
    <location>
        <begin position="46"/>
        <end position="273"/>
    </location>
</feature>
<dbReference type="SUPFAM" id="SSF51658">
    <property type="entry name" value="Xylose isomerase-like"/>
    <property type="match status" value="1"/>
</dbReference>
<dbReference type="InterPro" id="IPR050312">
    <property type="entry name" value="IolE/XylAMocC-like"/>
</dbReference>
<organism evidence="3 4">
    <name type="scientific">Fontibacter flavus</name>
    <dbReference type="NCBI Taxonomy" id="654838"/>
    <lineage>
        <taxon>Bacteria</taxon>
        <taxon>Pseudomonadati</taxon>
        <taxon>Bacteroidota</taxon>
        <taxon>Cytophagia</taxon>
        <taxon>Cytophagales</taxon>
        <taxon>Cyclobacteriaceae</taxon>
        <taxon>Fontibacter</taxon>
    </lineage>
</organism>
<dbReference type="PANTHER" id="PTHR12110:SF41">
    <property type="entry name" value="INOSOSE DEHYDRATASE"/>
    <property type="match status" value="1"/>
</dbReference>
<dbReference type="PANTHER" id="PTHR12110">
    <property type="entry name" value="HYDROXYPYRUVATE ISOMERASE"/>
    <property type="match status" value="1"/>
</dbReference>
<gene>
    <name evidence="3" type="ORF">ACFFIP_13115</name>
</gene>
<evidence type="ECO:0000313" key="3">
    <source>
        <dbReference type="EMBL" id="MFC0263626.1"/>
    </source>
</evidence>
<keyword evidence="4" id="KW-1185">Reference proteome</keyword>